<sequence length="142" mass="16402">MKTREKLGDGSVNGAKLTILTELQVESLFYPCYNLCCKPLQNDVAVELEPRWLLSGSLMWSATGLCSLLGHFAYWAESRPGRDRVDQERFNKLCATYLHHQISEKLLIQYYYEGLTMLDRSMIDAASRGIDKRIFSRFTRLK</sequence>
<evidence type="ECO:0000313" key="1">
    <source>
        <dbReference type="EMBL" id="RDX81268.1"/>
    </source>
</evidence>
<dbReference type="EMBL" id="QJKJ01007968">
    <property type="protein sequence ID" value="RDX81268.1"/>
    <property type="molecule type" value="Genomic_DNA"/>
</dbReference>
<keyword evidence="2" id="KW-1185">Reference proteome</keyword>
<organism evidence="1 2">
    <name type="scientific">Mucuna pruriens</name>
    <name type="common">Velvet bean</name>
    <name type="synonym">Dolichos pruriens</name>
    <dbReference type="NCBI Taxonomy" id="157652"/>
    <lineage>
        <taxon>Eukaryota</taxon>
        <taxon>Viridiplantae</taxon>
        <taxon>Streptophyta</taxon>
        <taxon>Embryophyta</taxon>
        <taxon>Tracheophyta</taxon>
        <taxon>Spermatophyta</taxon>
        <taxon>Magnoliopsida</taxon>
        <taxon>eudicotyledons</taxon>
        <taxon>Gunneridae</taxon>
        <taxon>Pentapetalae</taxon>
        <taxon>rosids</taxon>
        <taxon>fabids</taxon>
        <taxon>Fabales</taxon>
        <taxon>Fabaceae</taxon>
        <taxon>Papilionoideae</taxon>
        <taxon>50 kb inversion clade</taxon>
        <taxon>NPAAA clade</taxon>
        <taxon>indigoferoid/millettioid clade</taxon>
        <taxon>Phaseoleae</taxon>
        <taxon>Mucuna</taxon>
    </lineage>
</organism>
<name>A0A371FSI3_MUCPR</name>
<reference evidence="1" key="1">
    <citation type="submission" date="2018-05" db="EMBL/GenBank/DDBJ databases">
        <title>Draft genome of Mucuna pruriens seed.</title>
        <authorList>
            <person name="Nnadi N.E."/>
            <person name="Vos R."/>
            <person name="Hasami M.H."/>
            <person name="Devisetty U.K."/>
            <person name="Aguiy J.C."/>
        </authorList>
    </citation>
    <scope>NUCLEOTIDE SEQUENCE [LARGE SCALE GENOMIC DNA]</scope>
    <source>
        <strain evidence="1">JCA_2017</strain>
    </source>
</reference>
<accession>A0A371FSI3</accession>
<dbReference type="AlphaFoldDB" id="A0A371FSI3"/>
<proteinExistence type="predicted"/>
<feature type="non-terminal residue" evidence="1">
    <location>
        <position position="1"/>
    </location>
</feature>
<comment type="caution">
    <text evidence="1">The sequence shown here is derived from an EMBL/GenBank/DDBJ whole genome shotgun (WGS) entry which is preliminary data.</text>
</comment>
<gene>
    <name evidence="1" type="ORF">CR513_38073</name>
</gene>
<evidence type="ECO:0000313" key="2">
    <source>
        <dbReference type="Proteomes" id="UP000257109"/>
    </source>
</evidence>
<dbReference type="Proteomes" id="UP000257109">
    <property type="component" value="Unassembled WGS sequence"/>
</dbReference>
<protein>
    <submittedName>
        <fullName evidence="1">Uncharacterized protein</fullName>
    </submittedName>
</protein>